<dbReference type="GO" id="GO:0016740">
    <property type="term" value="F:transferase activity"/>
    <property type="evidence" value="ECO:0007669"/>
    <property type="project" value="UniProtKB-KW"/>
</dbReference>
<keyword evidence="4" id="KW-1185">Reference proteome</keyword>
<evidence type="ECO:0000313" key="4">
    <source>
        <dbReference type="Proteomes" id="UP000030765"/>
    </source>
</evidence>
<feature type="transmembrane region" description="Helical" evidence="1">
    <location>
        <begin position="50"/>
        <end position="67"/>
    </location>
</feature>
<reference evidence="2 4" key="1">
    <citation type="journal article" date="2014" name="BMC Genomics">
        <title>Genome sequence of Anopheles sinensis provides insight into genetics basis of mosquito competence for malaria parasites.</title>
        <authorList>
            <person name="Zhou D."/>
            <person name="Zhang D."/>
            <person name="Ding G."/>
            <person name="Shi L."/>
            <person name="Hou Q."/>
            <person name="Ye Y."/>
            <person name="Xu Y."/>
            <person name="Zhou H."/>
            <person name="Xiong C."/>
            <person name="Li S."/>
            <person name="Yu J."/>
            <person name="Hong S."/>
            <person name="Yu X."/>
            <person name="Zou P."/>
            <person name="Chen C."/>
            <person name="Chang X."/>
            <person name="Wang W."/>
            <person name="Lv Y."/>
            <person name="Sun Y."/>
            <person name="Ma L."/>
            <person name="Shen B."/>
            <person name="Zhu C."/>
        </authorList>
    </citation>
    <scope>NUCLEOTIDE SEQUENCE [LARGE SCALE GENOMIC DNA]</scope>
</reference>
<evidence type="ECO:0000256" key="1">
    <source>
        <dbReference type="SAM" id="Phobius"/>
    </source>
</evidence>
<reference evidence="3" key="2">
    <citation type="submission" date="2020-05" db="UniProtKB">
        <authorList>
            <consortium name="EnsemblMetazoa"/>
        </authorList>
    </citation>
    <scope>IDENTIFICATION</scope>
</reference>
<dbReference type="EnsemblMetazoa" id="ASIC008274-RA">
    <property type="protein sequence ID" value="ASIC008274-PA"/>
    <property type="gene ID" value="ASIC008274"/>
</dbReference>
<evidence type="ECO:0000313" key="3">
    <source>
        <dbReference type="EnsemblMetazoa" id="ASIC008274-PA"/>
    </source>
</evidence>
<dbReference type="AlphaFoldDB" id="A0A084VRR4"/>
<dbReference type="EMBL" id="ATLV01015771">
    <property type="status" value="NOT_ANNOTATED_CDS"/>
    <property type="molecule type" value="Genomic_DNA"/>
</dbReference>
<proteinExistence type="predicted"/>
<keyword evidence="1" id="KW-1133">Transmembrane helix</keyword>
<dbReference type="VEuPathDB" id="VectorBase:ASIC008274"/>
<sequence length="125" mass="14391">MNAKTVSEWDLQGRVGVVVERKDFGFRESTHRAKCRCYSHLSGRRDDDTSNLYIFFFWFFGPAFSLWKGRTVRFGGGFVDVGEGQVGRRKPPPCFLPNSTVPVVHCEDKPLVSLKKDFSRRSNKR</sequence>
<keyword evidence="1" id="KW-0812">Transmembrane</keyword>
<accession>A0A084VRR4</accession>
<dbReference type="Proteomes" id="UP000030765">
    <property type="component" value="Unassembled WGS sequence"/>
</dbReference>
<dbReference type="EMBL" id="KE525036">
    <property type="protein sequence ID" value="KFB40658.1"/>
    <property type="molecule type" value="Genomic_DNA"/>
</dbReference>
<keyword evidence="2" id="KW-0808">Transferase</keyword>
<evidence type="ECO:0000313" key="2">
    <source>
        <dbReference type="EMBL" id="KFB40658.1"/>
    </source>
</evidence>
<gene>
    <name evidence="2" type="ORF">ZHAS_00008274</name>
</gene>
<name>A0A084VRR4_ANOSI</name>
<organism evidence="2">
    <name type="scientific">Anopheles sinensis</name>
    <name type="common">Mosquito</name>
    <dbReference type="NCBI Taxonomy" id="74873"/>
    <lineage>
        <taxon>Eukaryota</taxon>
        <taxon>Metazoa</taxon>
        <taxon>Ecdysozoa</taxon>
        <taxon>Arthropoda</taxon>
        <taxon>Hexapoda</taxon>
        <taxon>Insecta</taxon>
        <taxon>Pterygota</taxon>
        <taxon>Neoptera</taxon>
        <taxon>Endopterygota</taxon>
        <taxon>Diptera</taxon>
        <taxon>Nematocera</taxon>
        <taxon>Culicoidea</taxon>
        <taxon>Culicidae</taxon>
        <taxon>Anophelinae</taxon>
        <taxon>Anopheles</taxon>
    </lineage>
</organism>
<keyword evidence="1" id="KW-0472">Membrane</keyword>
<protein>
    <submittedName>
        <fullName evidence="2 3">Acetyltransferase</fullName>
    </submittedName>
</protein>